<keyword evidence="5" id="KW-0130">Cell adhesion</keyword>
<feature type="domain" description="Cadherin" evidence="10">
    <location>
        <begin position="418"/>
        <end position="521"/>
    </location>
</feature>
<reference evidence="11 12" key="2">
    <citation type="submission" date="2018-11" db="EMBL/GenBank/DDBJ databases">
        <authorList>
            <consortium name="Pathogen Informatics"/>
        </authorList>
    </citation>
    <scope>NUCLEOTIDE SEQUENCE [LARGE SCALE GENOMIC DNA]</scope>
</reference>
<dbReference type="SMART" id="SM00112">
    <property type="entry name" value="CA"/>
    <property type="match status" value="4"/>
</dbReference>
<feature type="domain" description="Cadherin" evidence="10">
    <location>
        <begin position="125"/>
        <end position="193"/>
    </location>
</feature>
<accession>A0A0R3T4H6</accession>
<reference evidence="13" key="1">
    <citation type="submission" date="2017-02" db="UniProtKB">
        <authorList>
            <consortium name="WormBaseParasite"/>
        </authorList>
    </citation>
    <scope>IDENTIFICATION</scope>
</reference>
<keyword evidence="2" id="KW-0812">Transmembrane</keyword>
<evidence type="ECO:0000256" key="6">
    <source>
        <dbReference type="ARBA" id="ARBA00022989"/>
    </source>
</evidence>
<dbReference type="SUPFAM" id="SSF49313">
    <property type="entry name" value="Cadherin-like"/>
    <property type="match status" value="4"/>
</dbReference>
<organism evidence="13">
    <name type="scientific">Rodentolepis nana</name>
    <name type="common">Dwarf tapeworm</name>
    <name type="synonym">Hymenolepis nana</name>
    <dbReference type="NCBI Taxonomy" id="102285"/>
    <lineage>
        <taxon>Eukaryota</taxon>
        <taxon>Metazoa</taxon>
        <taxon>Spiralia</taxon>
        <taxon>Lophotrochozoa</taxon>
        <taxon>Platyhelminthes</taxon>
        <taxon>Cestoda</taxon>
        <taxon>Eucestoda</taxon>
        <taxon>Cyclophyllidea</taxon>
        <taxon>Hymenolepididae</taxon>
        <taxon>Rodentolepis</taxon>
    </lineage>
</organism>
<comment type="subcellular location">
    <subcellularLocation>
        <location evidence="1">Membrane</location>
        <topology evidence="1">Single-pass membrane protein</topology>
    </subcellularLocation>
</comment>
<name>A0A0R3T4H6_RODNA</name>
<dbReference type="GO" id="GO:0007156">
    <property type="term" value="P:homophilic cell adhesion via plasma membrane adhesion molecules"/>
    <property type="evidence" value="ECO:0007669"/>
    <property type="project" value="InterPro"/>
</dbReference>
<keyword evidence="7" id="KW-0472">Membrane</keyword>
<keyword evidence="4 9" id="KW-0106">Calcium</keyword>
<dbReference type="PROSITE" id="PS00232">
    <property type="entry name" value="CADHERIN_1"/>
    <property type="match status" value="2"/>
</dbReference>
<keyword evidence="3" id="KW-0677">Repeat</keyword>
<evidence type="ECO:0000256" key="9">
    <source>
        <dbReference type="PROSITE-ProRule" id="PRU00043"/>
    </source>
</evidence>
<evidence type="ECO:0000313" key="13">
    <source>
        <dbReference type="WBParaSite" id="HNAJ_0000196301-mRNA-1"/>
    </source>
</evidence>
<feature type="domain" description="Cadherin" evidence="10">
    <location>
        <begin position="522"/>
        <end position="587"/>
    </location>
</feature>
<evidence type="ECO:0000256" key="8">
    <source>
        <dbReference type="ARBA" id="ARBA00023180"/>
    </source>
</evidence>
<dbReference type="GO" id="GO:0005886">
    <property type="term" value="C:plasma membrane"/>
    <property type="evidence" value="ECO:0007669"/>
    <property type="project" value="InterPro"/>
</dbReference>
<evidence type="ECO:0000313" key="12">
    <source>
        <dbReference type="Proteomes" id="UP000278807"/>
    </source>
</evidence>
<evidence type="ECO:0000259" key="10">
    <source>
        <dbReference type="PROSITE" id="PS50268"/>
    </source>
</evidence>
<dbReference type="STRING" id="102285.A0A0R3T4H6"/>
<dbReference type="GO" id="GO:0005509">
    <property type="term" value="F:calcium ion binding"/>
    <property type="evidence" value="ECO:0007669"/>
    <property type="project" value="UniProtKB-UniRule"/>
</dbReference>
<dbReference type="CDD" id="cd11304">
    <property type="entry name" value="Cadherin_repeat"/>
    <property type="match status" value="5"/>
</dbReference>
<dbReference type="PRINTS" id="PR00205">
    <property type="entry name" value="CADHERIN"/>
</dbReference>
<dbReference type="EMBL" id="UZAE01000864">
    <property type="protein sequence ID" value="VDN97821.1"/>
    <property type="molecule type" value="Genomic_DNA"/>
</dbReference>
<feature type="domain" description="Cadherin" evidence="10">
    <location>
        <begin position="298"/>
        <end position="409"/>
    </location>
</feature>
<dbReference type="PANTHER" id="PTHR24028:SF146">
    <property type="entry name" value="CADHERIN 96CB, ISOFORM D-RELATED"/>
    <property type="match status" value="1"/>
</dbReference>
<dbReference type="Pfam" id="PF00028">
    <property type="entry name" value="Cadherin"/>
    <property type="match status" value="2"/>
</dbReference>
<dbReference type="Gene3D" id="2.60.40.60">
    <property type="entry name" value="Cadherins"/>
    <property type="match status" value="5"/>
</dbReference>
<evidence type="ECO:0000256" key="5">
    <source>
        <dbReference type="ARBA" id="ARBA00022889"/>
    </source>
</evidence>
<dbReference type="InterPro" id="IPR002126">
    <property type="entry name" value="Cadherin-like_dom"/>
</dbReference>
<gene>
    <name evidence="11" type="ORF">HNAJ_LOCUS1962</name>
</gene>
<feature type="domain" description="Cadherin" evidence="10">
    <location>
        <begin position="194"/>
        <end position="297"/>
    </location>
</feature>
<dbReference type="WBParaSite" id="HNAJ_0000196301-mRNA-1">
    <property type="protein sequence ID" value="HNAJ_0000196301-mRNA-1"/>
    <property type="gene ID" value="HNAJ_0000196301"/>
</dbReference>
<protein>
    <submittedName>
        <fullName evidence="13">Cadherin domain-containing protein</fullName>
    </submittedName>
</protein>
<dbReference type="AlphaFoldDB" id="A0A0R3T4H6"/>
<evidence type="ECO:0000256" key="1">
    <source>
        <dbReference type="ARBA" id="ARBA00004167"/>
    </source>
</evidence>
<evidence type="ECO:0000313" key="11">
    <source>
        <dbReference type="EMBL" id="VDN97821.1"/>
    </source>
</evidence>
<evidence type="ECO:0000256" key="2">
    <source>
        <dbReference type="ARBA" id="ARBA00022692"/>
    </source>
</evidence>
<dbReference type="PANTHER" id="PTHR24028">
    <property type="entry name" value="CADHERIN-87A"/>
    <property type="match status" value="1"/>
</dbReference>
<keyword evidence="8" id="KW-0325">Glycoprotein</keyword>
<keyword evidence="6" id="KW-1133">Transmembrane helix</keyword>
<dbReference type="FunFam" id="2.60.40.60:FF:000002">
    <property type="entry name" value="Protocadherin alpha 2"/>
    <property type="match status" value="1"/>
</dbReference>
<proteinExistence type="predicted"/>
<dbReference type="InterPro" id="IPR020894">
    <property type="entry name" value="Cadherin_CS"/>
</dbReference>
<dbReference type="InterPro" id="IPR015919">
    <property type="entry name" value="Cadherin-like_sf"/>
</dbReference>
<evidence type="ECO:0000256" key="3">
    <source>
        <dbReference type="ARBA" id="ARBA00022737"/>
    </source>
</evidence>
<sequence>MEDKAFCYAMANNIITSNSKKSSFKIYDRSPRQCLPEFPYLAIYYPLFGREKIDILAGRNQLTEAHIYKEQLHLQTGESKPLSPKTKLVDSIQNIRTKVSIELHDGLETRGTVCQRPINQWLGPSVDSRTGDIKVKQDLDRETLCQKHRQCCGVVDCRINVNVVVIETRSKSYWISLKLVVKVNDVNDNRPSFSSDTQRVTIPENSEVGKLIGLRPAVDSDVDPRNQITRYQWSEPTDTFSLDQSNLPAIRLRLNAPIDRELRANYSGILSACDIDYCTSIEVLIEIEDVNDNFPTFPNRRYQFTALESFPPGNTILKLNASDADSGENARIFYSFHELVDLDLIDTFEIVPNTGEIRLRRPLDAKIRGYYNFKVVACNTVATECTGYPASNVEVQIDVKDANDNRPIIEIVPSGEMSKFPDDLVVQENAPPGQIAVVRVEDADIGENARTSCDLDSQSAFELTHSAQDLYSLRTIRSFDYEQETQVTTTIRCHDYGIPRLNSTRTINLRIQDVNEYPPEFPMRVYSATVMENSPPGVEITSLAAVDRDGQAELQYTLAPPPLQEGGSKDVNKHFNLDPKSGVLRTSGVSCSLCSLP</sequence>
<evidence type="ECO:0000256" key="7">
    <source>
        <dbReference type="ARBA" id="ARBA00023136"/>
    </source>
</evidence>
<dbReference type="Proteomes" id="UP000278807">
    <property type="component" value="Unassembled WGS sequence"/>
</dbReference>
<dbReference type="InterPro" id="IPR050174">
    <property type="entry name" value="Protocadherin/Cadherin-CA"/>
</dbReference>
<dbReference type="PROSITE" id="PS50268">
    <property type="entry name" value="CADHERIN_2"/>
    <property type="match status" value="5"/>
</dbReference>
<evidence type="ECO:0000256" key="4">
    <source>
        <dbReference type="ARBA" id="ARBA00022837"/>
    </source>
</evidence>
<keyword evidence="12" id="KW-1185">Reference proteome</keyword>
<dbReference type="OrthoDB" id="6252479at2759"/>